<dbReference type="VEuPathDB" id="FungiDB:DIURU_004650"/>
<comment type="catalytic activity">
    <reaction evidence="1">
        <text>S-ubiquitinyl-[E2 ubiquitin-conjugating enzyme]-L-cysteine + [acceptor protein]-L-lysine = [E2 ubiquitin-conjugating enzyme]-L-cysteine + N(6)-ubiquitinyl-[acceptor protein]-L-lysine.</text>
        <dbReference type="EC" id="2.3.2.27"/>
    </reaction>
</comment>
<dbReference type="PROSITE" id="PS51698">
    <property type="entry name" value="U_BOX"/>
    <property type="match status" value="1"/>
</dbReference>
<dbReference type="InterPro" id="IPR013083">
    <property type="entry name" value="Znf_RING/FYVE/PHD"/>
</dbReference>
<dbReference type="OrthoDB" id="629492at2759"/>
<evidence type="ECO:0000259" key="6">
    <source>
        <dbReference type="PROSITE" id="PS51698"/>
    </source>
</evidence>
<dbReference type="Gene3D" id="1.25.40.10">
    <property type="entry name" value="Tetratricopeptide repeat domain"/>
    <property type="match status" value="1"/>
</dbReference>
<dbReference type="GO" id="GO:0051087">
    <property type="term" value="F:protein-folding chaperone binding"/>
    <property type="evidence" value="ECO:0007669"/>
    <property type="project" value="TreeGrafter"/>
</dbReference>
<dbReference type="GO" id="GO:0006515">
    <property type="term" value="P:protein quality control for misfolded or incompletely synthesized proteins"/>
    <property type="evidence" value="ECO:0007669"/>
    <property type="project" value="TreeGrafter"/>
</dbReference>
<dbReference type="GO" id="GO:0045862">
    <property type="term" value="P:positive regulation of proteolysis"/>
    <property type="evidence" value="ECO:0007669"/>
    <property type="project" value="TreeGrafter"/>
</dbReference>
<organism evidence="7 8">
    <name type="scientific">Diutina rugosa</name>
    <name type="common">Yeast</name>
    <name type="synonym">Candida rugosa</name>
    <dbReference type="NCBI Taxonomy" id="5481"/>
    <lineage>
        <taxon>Eukaryota</taxon>
        <taxon>Fungi</taxon>
        <taxon>Dikarya</taxon>
        <taxon>Ascomycota</taxon>
        <taxon>Saccharomycotina</taxon>
        <taxon>Pichiomycetes</taxon>
        <taxon>Debaryomycetaceae</taxon>
        <taxon>Diutina</taxon>
    </lineage>
</organism>
<dbReference type="Pfam" id="PF04564">
    <property type="entry name" value="U-box"/>
    <property type="match status" value="1"/>
</dbReference>
<evidence type="ECO:0000256" key="4">
    <source>
        <dbReference type="ARBA" id="ARBA00022737"/>
    </source>
</evidence>
<dbReference type="GO" id="GO:0005737">
    <property type="term" value="C:cytoplasm"/>
    <property type="evidence" value="ECO:0007669"/>
    <property type="project" value="TreeGrafter"/>
</dbReference>
<evidence type="ECO:0000313" key="8">
    <source>
        <dbReference type="Proteomes" id="UP000449547"/>
    </source>
</evidence>
<dbReference type="OMA" id="EYLQCHI"/>
<dbReference type="EMBL" id="SWFT01000140">
    <property type="protein sequence ID" value="KAA8898530.1"/>
    <property type="molecule type" value="Genomic_DNA"/>
</dbReference>
<keyword evidence="4" id="KW-0677">Repeat</keyword>
<dbReference type="EC" id="2.3.2.27" evidence="2"/>
<sequence length="292" mass="33973">MSLDYRQKGFDALDDGDYPAAINHFTNALRNNHESVLHSARAKCYYLNACGRGEPEAISNQAWKKIEADCVAALEYDPQNYEAQYYQGLHSLYQEHDYPKAVKQLDSALRASMTAPKRFRNCEKPSKIHEALNDAKEYLKRSQEDAVVAKRVPLYSKLARLLQQDYQDQIDTVRRKDVNDDIRQYKLTQLAMQYREDSQDLHTMFASGFGYTARQKVEVPDCFIDRITEEIFHDPVCTPSGVSYERSSLFKHIEQNGLDPLTRHKLTKDQCYPNVELRKAVEQWRKEHEPDI</sequence>
<keyword evidence="8" id="KW-1185">Reference proteome</keyword>
<evidence type="ECO:0000256" key="5">
    <source>
        <dbReference type="ARBA" id="ARBA00022786"/>
    </source>
</evidence>
<dbReference type="InterPro" id="IPR003613">
    <property type="entry name" value="Ubox_domain"/>
</dbReference>
<dbReference type="GO" id="GO:0061630">
    <property type="term" value="F:ubiquitin protein ligase activity"/>
    <property type="evidence" value="ECO:0007669"/>
    <property type="project" value="UniProtKB-EC"/>
</dbReference>
<feature type="domain" description="U-box" evidence="6">
    <location>
        <begin position="218"/>
        <end position="291"/>
    </location>
</feature>
<comment type="caution">
    <text evidence="7">The sequence shown here is derived from an EMBL/GenBank/DDBJ whole genome shotgun (WGS) entry which is preliminary data.</text>
</comment>
<dbReference type="PANTHER" id="PTHR46803">
    <property type="entry name" value="E3 UBIQUITIN-PROTEIN LIGASE CHIP"/>
    <property type="match status" value="1"/>
</dbReference>
<dbReference type="SUPFAM" id="SSF57850">
    <property type="entry name" value="RING/U-box"/>
    <property type="match status" value="1"/>
</dbReference>
<reference evidence="7 8" key="1">
    <citation type="submission" date="2019-07" db="EMBL/GenBank/DDBJ databases">
        <title>Genome assembly of two rare yeast pathogens: Diutina rugosa and Trichomonascus ciferrii.</title>
        <authorList>
            <person name="Mixao V."/>
            <person name="Saus E."/>
            <person name="Hansen A."/>
            <person name="Lass-Flor C."/>
            <person name="Gabaldon T."/>
        </authorList>
    </citation>
    <scope>NUCLEOTIDE SEQUENCE [LARGE SCALE GENOMIC DNA]</scope>
    <source>
        <strain evidence="7 8">CBS 613</strain>
    </source>
</reference>
<accession>A0A642UGL4</accession>
<evidence type="ECO:0000256" key="3">
    <source>
        <dbReference type="ARBA" id="ARBA00022679"/>
    </source>
</evidence>
<dbReference type="GeneID" id="54783301"/>
<evidence type="ECO:0000256" key="2">
    <source>
        <dbReference type="ARBA" id="ARBA00012483"/>
    </source>
</evidence>
<dbReference type="RefSeq" id="XP_034010554.1">
    <property type="nucleotide sequence ID" value="XM_034157547.1"/>
</dbReference>
<keyword evidence="5" id="KW-0833">Ubl conjugation pathway</keyword>
<gene>
    <name evidence="7" type="ORF">DIURU_004650</name>
</gene>
<keyword evidence="3" id="KW-0808">Transferase</keyword>
<dbReference type="GO" id="GO:0043161">
    <property type="term" value="P:proteasome-mediated ubiquitin-dependent protein catabolic process"/>
    <property type="evidence" value="ECO:0007669"/>
    <property type="project" value="TreeGrafter"/>
</dbReference>
<evidence type="ECO:0000313" key="7">
    <source>
        <dbReference type="EMBL" id="KAA8898530.1"/>
    </source>
</evidence>
<name>A0A642UGL4_DIURU</name>
<dbReference type="PANTHER" id="PTHR46803:SF2">
    <property type="entry name" value="E3 UBIQUITIN-PROTEIN LIGASE CHIP"/>
    <property type="match status" value="1"/>
</dbReference>
<dbReference type="AlphaFoldDB" id="A0A642UGL4"/>
<protein>
    <recommendedName>
        <fullName evidence="2">RING-type E3 ubiquitin transferase</fullName>
        <ecNumber evidence="2">2.3.2.27</ecNumber>
    </recommendedName>
</protein>
<evidence type="ECO:0000256" key="1">
    <source>
        <dbReference type="ARBA" id="ARBA00000900"/>
    </source>
</evidence>
<proteinExistence type="predicted"/>
<dbReference type="GO" id="GO:0000209">
    <property type="term" value="P:protein polyubiquitination"/>
    <property type="evidence" value="ECO:0007669"/>
    <property type="project" value="TreeGrafter"/>
</dbReference>
<dbReference type="InterPro" id="IPR011990">
    <property type="entry name" value="TPR-like_helical_dom_sf"/>
</dbReference>
<dbReference type="Gene3D" id="3.30.40.10">
    <property type="entry name" value="Zinc/RING finger domain, C3HC4 (zinc finger)"/>
    <property type="match status" value="1"/>
</dbReference>
<dbReference type="SUPFAM" id="SSF48452">
    <property type="entry name" value="TPR-like"/>
    <property type="match status" value="1"/>
</dbReference>
<dbReference type="GO" id="GO:0071218">
    <property type="term" value="P:cellular response to misfolded protein"/>
    <property type="evidence" value="ECO:0007669"/>
    <property type="project" value="TreeGrafter"/>
</dbReference>
<dbReference type="SMART" id="SM00504">
    <property type="entry name" value="Ubox"/>
    <property type="match status" value="1"/>
</dbReference>
<dbReference type="Proteomes" id="UP000449547">
    <property type="component" value="Unassembled WGS sequence"/>
</dbReference>